<name>A0ABV0EUA3_9ENTE</name>
<evidence type="ECO:0000256" key="11">
    <source>
        <dbReference type="PROSITE-ProRule" id="PRU00421"/>
    </source>
</evidence>
<keyword evidence="3" id="KW-1003">Cell membrane</keyword>
<feature type="transmembrane region" description="Helical" evidence="12">
    <location>
        <begin position="90"/>
        <end position="111"/>
    </location>
</feature>
<dbReference type="InterPro" id="IPR001996">
    <property type="entry name" value="PTS_IIB_1"/>
</dbReference>
<evidence type="ECO:0000313" key="16">
    <source>
        <dbReference type="Proteomes" id="UP000664357"/>
    </source>
</evidence>
<evidence type="ECO:0000256" key="7">
    <source>
        <dbReference type="ARBA" id="ARBA00022692"/>
    </source>
</evidence>
<gene>
    <name evidence="15" type="ORF">JZO67_004103</name>
</gene>
<evidence type="ECO:0000259" key="13">
    <source>
        <dbReference type="PROSITE" id="PS51098"/>
    </source>
</evidence>
<dbReference type="CDD" id="cd00212">
    <property type="entry name" value="PTS_IIB_glc"/>
    <property type="match status" value="1"/>
</dbReference>
<dbReference type="Proteomes" id="UP000664357">
    <property type="component" value="Unassembled WGS sequence"/>
</dbReference>
<proteinExistence type="predicted"/>
<protein>
    <submittedName>
        <fullName evidence="15">PTS system, maltose/glucose-specific IIB component</fullName>
    </submittedName>
</protein>
<evidence type="ECO:0000256" key="5">
    <source>
        <dbReference type="ARBA" id="ARBA00022679"/>
    </source>
</evidence>
<feature type="active site" description="Phosphocysteine intermediate; for EIIB activity" evidence="11">
    <location>
        <position position="451"/>
    </location>
</feature>
<dbReference type="InterPro" id="IPR036878">
    <property type="entry name" value="Glu_permease_IIB"/>
</dbReference>
<dbReference type="RefSeq" id="WP_207704071.1">
    <property type="nucleotide sequence ID" value="NZ_JAFREL020000004.1"/>
</dbReference>
<feature type="transmembrane region" description="Helical" evidence="12">
    <location>
        <begin position="170"/>
        <end position="190"/>
    </location>
</feature>
<evidence type="ECO:0000256" key="12">
    <source>
        <dbReference type="SAM" id="Phobius"/>
    </source>
</evidence>
<evidence type="ECO:0000256" key="4">
    <source>
        <dbReference type="ARBA" id="ARBA00022597"/>
    </source>
</evidence>
<feature type="transmembrane region" description="Helical" evidence="12">
    <location>
        <begin position="196"/>
        <end position="218"/>
    </location>
</feature>
<accession>A0ABV0EUA3</accession>
<dbReference type="InterPro" id="IPR003352">
    <property type="entry name" value="PTS_EIIC"/>
</dbReference>
<feature type="domain" description="PTS EIIC type-1" evidence="14">
    <location>
        <begin position="4"/>
        <end position="413"/>
    </location>
</feature>
<dbReference type="PROSITE" id="PS51098">
    <property type="entry name" value="PTS_EIIB_TYPE_1"/>
    <property type="match status" value="1"/>
</dbReference>
<dbReference type="EMBL" id="JAFREL020000004">
    <property type="protein sequence ID" value="MEO1772121.1"/>
    <property type="molecule type" value="Genomic_DNA"/>
</dbReference>
<organism evidence="15 16">
    <name type="scientific">Candidatus Enterococcus ferrettii</name>
    <dbReference type="NCBI Taxonomy" id="2815324"/>
    <lineage>
        <taxon>Bacteria</taxon>
        <taxon>Bacillati</taxon>
        <taxon>Bacillota</taxon>
        <taxon>Bacilli</taxon>
        <taxon>Lactobacillales</taxon>
        <taxon>Enterococcaceae</taxon>
        <taxon>Enterococcus</taxon>
    </lineage>
</organism>
<evidence type="ECO:0000256" key="2">
    <source>
        <dbReference type="ARBA" id="ARBA00022448"/>
    </source>
</evidence>
<dbReference type="PANTHER" id="PTHR30009">
    <property type="entry name" value="CYTOCHROME C-TYPE SYNTHESIS PROTEIN AND PTS TRANSMEMBRANE COMPONENT"/>
    <property type="match status" value="1"/>
</dbReference>
<dbReference type="SUPFAM" id="SSF55604">
    <property type="entry name" value="Glucose permease domain IIB"/>
    <property type="match status" value="1"/>
</dbReference>
<keyword evidence="5" id="KW-0808">Transferase</keyword>
<reference evidence="15 16" key="1">
    <citation type="submission" date="2021-03" db="EMBL/GenBank/DDBJ databases">
        <authorList>
            <person name="Gilmore M.S."/>
            <person name="Schwartzman J."/>
            <person name="Van Tyne D."/>
            <person name="Martin M."/>
            <person name="Earl A.M."/>
            <person name="Manson A.L."/>
            <person name="Straub T."/>
            <person name="Salamzade R."/>
            <person name="Saavedra J."/>
            <person name="Lebreton F."/>
            <person name="Prichula J."/>
            <person name="Schaufler K."/>
            <person name="Gaca A."/>
            <person name="Sgardioli B."/>
            <person name="Wagenaar J."/>
            <person name="Strong T."/>
        </authorList>
    </citation>
    <scope>NUCLEOTIDE SEQUENCE [LARGE SCALE GENOMIC DNA]</scope>
    <source>
        <strain evidence="15 16">665A</strain>
    </source>
</reference>
<dbReference type="PROSITE" id="PS51103">
    <property type="entry name" value="PTS_EIIC_TYPE_1"/>
    <property type="match status" value="1"/>
</dbReference>
<feature type="transmembrane region" description="Helical" evidence="12">
    <location>
        <begin position="131"/>
        <end position="149"/>
    </location>
</feature>
<keyword evidence="16" id="KW-1185">Reference proteome</keyword>
<evidence type="ECO:0000256" key="8">
    <source>
        <dbReference type="ARBA" id="ARBA00022777"/>
    </source>
</evidence>
<dbReference type="Pfam" id="PF02378">
    <property type="entry name" value="PTS_EIIC"/>
    <property type="match status" value="1"/>
</dbReference>
<keyword evidence="10 12" id="KW-0472">Membrane</keyword>
<keyword evidence="9 12" id="KW-1133">Transmembrane helix</keyword>
<evidence type="ECO:0000313" key="15">
    <source>
        <dbReference type="EMBL" id="MEO1772121.1"/>
    </source>
</evidence>
<comment type="subcellular location">
    <subcellularLocation>
        <location evidence="1">Cell membrane</location>
        <topology evidence="1">Multi-pass membrane protein</topology>
    </subcellularLocation>
</comment>
<keyword evidence="2" id="KW-0813">Transport</keyword>
<evidence type="ECO:0000256" key="6">
    <source>
        <dbReference type="ARBA" id="ARBA00022683"/>
    </source>
</evidence>
<evidence type="ECO:0000256" key="3">
    <source>
        <dbReference type="ARBA" id="ARBA00022475"/>
    </source>
</evidence>
<keyword evidence="6" id="KW-0598">Phosphotransferase system</keyword>
<dbReference type="InterPro" id="IPR018113">
    <property type="entry name" value="PTrfase_EIIB_Cys"/>
</dbReference>
<sequence>MKKNKIMDFFSTLGSSLMMPIAALAACGILLGISGALLKDQVVAALPILETPAVFYVIDTLRTISGVVFTLIPVLFAISISLGMAKEDKGIAAFAGFVGYYTFLVSASTVVNSGFGNFESLRVAPILGVETIDMGAVAGILTGIIVAFLHNKYHKIQFPVAIAFYGGKRFVAIVVILVMGLLGQVAPFVWQPISAGITALGTLIGSAGSLGVFFFGFLERLLIPTGLHHVLNSIFRTTAVGGVYEGVEGCLNIFLQFFDKVDIDTLRPFTQFLGQGKMPFMMFGLPAAALAIYRSSPSDKKDRVKALMIAGVAASIISGITEPLEFSFMFIAPVLFLFHAFMGGVSFLLMSVLGVAIGNTGGGLIDYIVWGVMQPGSRWYMVLVVGPVYAVLYYVVFKKYLTAKNLSIDVAEEVDEDEAVGASSLAGDNSLAMQVIAGLGGRENIKVVNNCISRLRVDVDDMNLVQENILKQTGSMGIIKPSETHIQVVYGPKIEKIADAVRKAL</sequence>
<evidence type="ECO:0000259" key="14">
    <source>
        <dbReference type="PROSITE" id="PS51103"/>
    </source>
</evidence>
<dbReference type="PANTHER" id="PTHR30009:SF24">
    <property type="entry name" value="PTS SYSTEM, IIBC COMPONENT"/>
    <property type="match status" value="1"/>
</dbReference>
<keyword evidence="4" id="KW-0762">Sugar transport</keyword>
<dbReference type="PROSITE" id="PS51257">
    <property type="entry name" value="PROKAR_LIPOPROTEIN"/>
    <property type="match status" value="1"/>
</dbReference>
<evidence type="ECO:0000256" key="10">
    <source>
        <dbReference type="ARBA" id="ARBA00023136"/>
    </source>
</evidence>
<feature type="transmembrane region" description="Helical" evidence="12">
    <location>
        <begin position="379"/>
        <end position="397"/>
    </location>
</feature>
<dbReference type="InterPro" id="IPR050429">
    <property type="entry name" value="PTS_Glucose_EIICBA"/>
</dbReference>
<feature type="transmembrane region" description="Helical" evidence="12">
    <location>
        <begin position="54"/>
        <end position="78"/>
    </location>
</feature>
<keyword evidence="8" id="KW-0418">Kinase</keyword>
<dbReference type="Pfam" id="PF00367">
    <property type="entry name" value="PTS_EIIB"/>
    <property type="match status" value="1"/>
</dbReference>
<dbReference type="Gene3D" id="3.30.1360.60">
    <property type="entry name" value="Glucose permease domain IIB"/>
    <property type="match status" value="1"/>
</dbReference>
<reference evidence="15 16" key="2">
    <citation type="submission" date="2024-02" db="EMBL/GenBank/DDBJ databases">
        <title>The Genome Sequence of Enterococcus sp. DIV0159.</title>
        <authorList>
            <person name="Earl A."/>
            <person name="Manson A."/>
            <person name="Gilmore M."/>
            <person name="Sanders J."/>
            <person name="Shea T."/>
            <person name="Howe W."/>
            <person name="Livny J."/>
            <person name="Cuomo C."/>
            <person name="Neafsey D."/>
            <person name="Birren B."/>
        </authorList>
    </citation>
    <scope>NUCLEOTIDE SEQUENCE [LARGE SCALE GENOMIC DNA]</scope>
    <source>
        <strain evidence="15 16">665A</strain>
    </source>
</reference>
<feature type="transmembrane region" description="Helical" evidence="12">
    <location>
        <begin position="304"/>
        <end position="320"/>
    </location>
</feature>
<evidence type="ECO:0000256" key="9">
    <source>
        <dbReference type="ARBA" id="ARBA00022989"/>
    </source>
</evidence>
<dbReference type="InterPro" id="IPR013013">
    <property type="entry name" value="PTS_EIIC_1"/>
</dbReference>
<keyword evidence="7 12" id="KW-0812">Transmembrane</keyword>
<feature type="domain" description="PTS EIIB type-1" evidence="13">
    <location>
        <begin position="429"/>
        <end position="505"/>
    </location>
</feature>
<comment type="caution">
    <text evidence="15">The sequence shown here is derived from an EMBL/GenBank/DDBJ whole genome shotgun (WGS) entry which is preliminary data.</text>
</comment>
<evidence type="ECO:0000256" key="1">
    <source>
        <dbReference type="ARBA" id="ARBA00004651"/>
    </source>
</evidence>